<dbReference type="Pfam" id="PF13635">
    <property type="entry name" value="DUF4143"/>
    <property type="match status" value="1"/>
</dbReference>
<dbReference type="AlphaFoldDB" id="A0A086ZHK0"/>
<name>A0A086ZHK0_9BIFI</name>
<gene>
    <name evidence="2" type="ORF">BBOH_0807</name>
</gene>
<dbReference type="PANTHER" id="PTHR33295">
    <property type="entry name" value="ATPASE"/>
    <property type="match status" value="1"/>
</dbReference>
<protein>
    <submittedName>
        <fullName evidence="2">AAA/ superfamily protein</fullName>
    </submittedName>
</protein>
<dbReference type="RefSeq" id="WP_052118175.1">
    <property type="nucleotide sequence ID" value="NZ_JDUS01000007.1"/>
</dbReference>
<organism evidence="2 3">
    <name type="scientific">Bifidobacterium bohemicum DSM 22767</name>
    <dbReference type="NCBI Taxonomy" id="1437606"/>
    <lineage>
        <taxon>Bacteria</taxon>
        <taxon>Bacillati</taxon>
        <taxon>Actinomycetota</taxon>
        <taxon>Actinomycetes</taxon>
        <taxon>Bifidobacteriales</taxon>
        <taxon>Bifidobacteriaceae</taxon>
        <taxon>Bifidobacterium</taxon>
    </lineage>
</organism>
<dbReference type="Proteomes" id="UP000029096">
    <property type="component" value="Unassembled WGS sequence"/>
</dbReference>
<evidence type="ECO:0000259" key="1">
    <source>
        <dbReference type="Pfam" id="PF13635"/>
    </source>
</evidence>
<dbReference type="EMBL" id="JGYP01000002">
    <property type="protein sequence ID" value="KFI46000.1"/>
    <property type="molecule type" value="Genomic_DNA"/>
</dbReference>
<dbReference type="InterPro" id="IPR025420">
    <property type="entry name" value="DUF4143"/>
</dbReference>
<evidence type="ECO:0000313" key="2">
    <source>
        <dbReference type="EMBL" id="KFI46000.1"/>
    </source>
</evidence>
<evidence type="ECO:0000313" key="3">
    <source>
        <dbReference type="Proteomes" id="UP000029096"/>
    </source>
</evidence>
<dbReference type="STRING" id="1437606.BBOH_0807"/>
<dbReference type="Gene3D" id="3.80.10.10">
    <property type="entry name" value="Ribonuclease Inhibitor"/>
    <property type="match status" value="1"/>
</dbReference>
<reference evidence="2 3" key="1">
    <citation type="submission" date="2014-03" db="EMBL/GenBank/DDBJ databases">
        <title>Genomics of Bifidobacteria.</title>
        <authorList>
            <person name="Ventura M."/>
            <person name="Milani C."/>
            <person name="Lugli G.A."/>
        </authorList>
    </citation>
    <scope>NUCLEOTIDE SEQUENCE [LARGE SCALE GENOMIC DNA]</scope>
    <source>
        <strain evidence="2 3">DSM 22767</strain>
    </source>
</reference>
<accession>A0A086ZHK0</accession>
<dbReference type="InterPro" id="IPR032675">
    <property type="entry name" value="LRR_dom_sf"/>
</dbReference>
<dbReference type="eggNOG" id="COG1373">
    <property type="taxonomic scope" value="Bacteria"/>
</dbReference>
<keyword evidence="3" id="KW-1185">Reference proteome</keyword>
<sequence length="225" mass="24472">MSDIAALTGLATLSLNDNVIDGSGPNGLEQPANLTKLTGLSAKGNAIQSLSALRKLTGLTILKLARHRITDISVLNNYLDGLEKAFLIYRAEQTDLTGKALLRPQSRFYPVDIGLRNLTDDFSRKDLGARLECAVYMGLLRRGYRATVGSSRSAEIDFVATRQEFTRMERTYVQVTASLIDEATTKRELAPPQARTDAFPRLVVTLDPSSAGTTAEGIEIVNALD</sequence>
<proteinExistence type="predicted"/>
<dbReference type="PANTHER" id="PTHR33295:SF20">
    <property type="entry name" value="ATPASE"/>
    <property type="match status" value="1"/>
</dbReference>
<dbReference type="SUPFAM" id="SSF52058">
    <property type="entry name" value="L domain-like"/>
    <property type="match status" value="1"/>
</dbReference>
<dbReference type="OrthoDB" id="9801684at2"/>
<feature type="domain" description="DUF4143" evidence="1">
    <location>
        <begin position="71"/>
        <end position="163"/>
    </location>
</feature>
<comment type="caution">
    <text evidence="2">The sequence shown here is derived from an EMBL/GenBank/DDBJ whole genome shotgun (WGS) entry which is preliminary data.</text>
</comment>